<dbReference type="InterPro" id="IPR011234">
    <property type="entry name" value="Fumarylacetoacetase-like_C"/>
</dbReference>
<dbReference type="InterPro" id="IPR036663">
    <property type="entry name" value="Fumarylacetoacetase_C_sf"/>
</dbReference>
<keyword evidence="4" id="KW-1185">Reference proteome</keyword>
<dbReference type="STRING" id="1300341.I595_2091"/>
<proteinExistence type="predicted"/>
<dbReference type="Pfam" id="PF01557">
    <property type="entry name" value="FAA_hydrolase"/>
    <property type="match status" value="1"/>
</dbReference>
<reference evidence="3 4" key="1">
    <citation type="submission" date="2015-09" db="EMBL/GenBank/DDBJ databases">
        <title>Genome sequence of the marine flavobacterium Croceitalea dokdonensis DOKDO 023 that contains proton- and sodium-pumping rhodopsins.</title>
        <authorList>
            <person name="Kwon S.-K."/>
            <person name="Lee H.K."/>
            <person name="Kwak M.-J."/>
            <person name="Kim J.F."/>
        </authorList>
    </citation>
    <scope>NUCLEOTIDE SEQUENCE [LARGE SCALE GENOMIC DNA]</scope>
    <source>
        <strain evidence="3 4">DOKDO 023</strain>
    </source>
</reference>
<keyword evidence="3" id="KW-0378">Hydrolase</keyword>
<dbReference type="GO" id="GO:0018773">
    <property type="term" value="F:acetylpyruvate hydrolase activity"/>
    <property type="evidence" value="ECO:0007669"/>
    <property type="project" value="TreeGrafter"/>
</dbReference>
<dbReference type="OrthoDB" id="9805307at2"/>
<evidence type="ECO:0000256" key="1">
    <source>
        <dbReference type="ARBA" id="ARBA00022723"/>
    </source>
</evidence>
<dbReference type="AlphaFoldDB" id="A0A0P7AT65"/>
<feature type="domain" description="Fumarylacetoacetase-like C-terminal" evidence="2">
    <location>
        <begin position="2"/>
        <end position="181"/>
    </location>
</feature>
<name>A0A0P7AT65_9FLAO</name>
<evidence type="ECO:0000259" key="2">
    <source>
        <dbReference type="Pfam" id="PF01557"/>
    </source>
</evidence>
<dbReference type="Gene3D" id="3.90.850.10">
    <property type="entry name" value="Fumarylacetoacetase-like, C-terminal domain"/>
    <property type="match status" value="1"/>
</dbReference>
<dbReference type="GO" id="GO:0046872">
    <property type="term" value="F:metal ion binding"/>
    <property type="evidence" value="ECO:0007669"/>
    <property type="project" value="UniProtKB-KW"/>
</dbReference>
<dbReference type="RefSeq" id="WP_054559198.1">
    <property type="nucleotide sequence ID" value="NZ_LDJX01000004.1"/>
</dbReference>
<dbReference type="PATRIC" id="fig|1300341.3.peg.2268"/>
<protein>
    <submittedName>
        <fullName evidence="3">Fumarylacetoacetate hydrolase family protein</fullName>
    </submittedName>
</protein>
<dbReference type="EMBL" id="LDJX01000004">
    <property type="protein sequence ID" value="KPM31597.1"/>
    <property type="molecule type" value="Genomic_DNA"/>
</dbReference>
<dbReference type="Proteomes" id="UP000050280">
    <property type="component" value="Unassembled WGS sequence"/>
</dbReference>
<comment type="caution">
    <text evidence="3">The sequence shown here is derived from an EMBL/GenBank/DDBJ whole genome shotgun (WGS) entry which is preliminary data.</text>
</comment>
<evidence type="ECO:0000313" key="3">
    <source>
        <dbReference type="EMBL" id="KPM31597.1"/>
    </source>
</evidence>
<evidence type="ECO:0000313" key="4">
    <source>
        <dbReference type="Proteomes" id="UP000050280"/>
    </source>
</evidence>
<dbReference type="SUPFAM" id="SSF56529">
    <property type="entry name" value="FAH"/>
    <property type="match status" value="1"/>
</dbReference>
<accession>A0A0P7AT65</accession>
<organism evidence="3 4">
    <name type="scientific">Croceitalea dokdonensis DOKDO 023</name>
    <dbReference type="NCBI Taxonomy" id="1300341"/>
    <lineage>
        <taxon>Bacteria</taxon>
        <taxon>Pseudomonadati</taxon>
        <taxon>Bacteroidota</taxon>
        <taxon>Flavobacteriia</taxon>
        <taxon>Flavobacteriales</taxon>
        <taxon>Flavobacteriaceae</taxon>
        <taxon>Croceitalea</taxon>
    </lineage>
</organism>
<sequence length="203" mass="23087">MKLICIGRNYADHISELDNERPTEPVVFIKPDSAVLPKEQDFYIPEFTDDVHYEVEVLVKIKKVGKHIAKEFAHKYYDEIGLGIDFTARDLQSKLKAKGLPWEKAKGFDGAAVIGRWESKERYTDLNDLGFSLLKNGEIVQNARTSLMLWKIDELISYVSTFFTLKKGDILFTGTPAGVGRVITNDYLEGKLEGEQNFSVHIK</sequence>
<dbReference type="PANTHER" id="PTHR11820:SF7">
    <property type="entry name" value="ACYLPYRUVASE FAHD1, MITOCHONDRIAL"/>
    <property type="match status" value="1"/>
</dbReference>
<keyword evidence="1" id="KW-0479">Metal-binding</keyword>
<dbReference type="PANTHER" id="PTHR11820">
    <property type="entry name" value="ACYLPYRUVASE"/>
    <property type="match status" value="1"/>
</dbReference>
<gene>
    <name evidence="3" type="ORF">I595_2091</name>
</gene>